<feature type="transmembrane region" description="Helical" evidence="6">
    <location>
        <begin position="125"/>
        <end position="148"/>
    </location>
</feature>
<name>A0A6J6HGB2_9ZZZZ</name>
<evidence type="ECO:0000256" key="3">
    <source>
        <dbReference type="ARBA" id="ARBA00022692"/>
    </source>
</evidence>
<dbReference type="GO" id="GO:0005886">
    <property type="term" value="C:plasma membrane"/>
    <property type="evidence" value="ECO:0007669"/>
    <property type="project" value="UniProtKB-SubCell"/>
</dbReference>
<accession>A0A6J6HGB2</accession>
<protein>
    <submittedName>
        <fullName evidence="7">Unannotated protein</fullName>
    </submittedName>
</protein>
<comment type="subcellular location">
    <subcellularLocation>
        <location evidence="1">Cell membrane</location>
        <topology evidence="1">Multi-pass membrane protein</topology>
    </subcellularLocation>
</comment>
<keyword evidence="3 6" id="KW-0812">Transmembrane</keyword>
<feature type="transmembrane region" description="Helical" evidence="6">
    <location>
        <begin position="90"/>
        <end position="113"/>
    </location>
</feature>
<organism evidence="7">
    <name type="scientific">freshwater metagenome</name>
    <dbReference type="NCBI Taxonomy" id="449393"/>
    <lineage>
        <taxon>unclassified sequences</taxon>
        <taxon>metagenomes</taxon>
        <taxon>ecological metagenomes</taxon>
    </lineage>
</organism>
<gene>
    <name evidence="7" type="ORF">UFOPK1826_01259</name>
</gene>
<reference evidence="7" key="1">
    <citation type="submission" date="2020-05" db="EMBL/GenBank/DDBJ databases">
        <authorList>
            <person name="Chiriac C."/>
            <person name="Salcher M."/>
            <person name="Ghai R."/>
            <person name="Kavagutti S V."/>
        </authorList>
    </citation>
    <scope>NUCLEOTIDE SEQUENCE</scope>
</reference>
<keyword evidence="4 6" id="KW-1133">Transmembrane helix</keyword>
<dbReference type="AlphaFoldDB" id="A0A6J6HGB2"/>
<evidence type="ECO:0000256" key="6">
    <source>
        <dbReference type="SAM" id="Phobius"/>
    </source>
</evidence>
<dbReference type="InterPro" id="IPR019108">
    <property type="entry name" value="Caa3_assmbl_CtaG-rel"/>
</dbReference>
<keyword evidence="2" id="KW-1003">Cell membrane</keyword>
<keyword evidence="5 6" id="KW-0472">Membrane</keyword>
<evidence type="ECO:0000256" key="4">
    <source>
        <dbReference type="ARBA" id="ARBA00022989"/>
    </source>
</evidence>
<feature type="transmembrane region" description="Helical" evidence="6">
    <location>
        <begin position="195"/>
        <end position="220"/>
    </location>
</feature>
<feature type="transmembrane region" description="Helical" evidence="6">
    <location>
        <begin position="240"/>
        <end position="262"/>
    </location>
</feature>
<dbReference type="EMBL" id="CAEZUN010000184">
    <property type="protein sequence ID" value="CAB4610949.1"/>
    <property type="molecule type" value="Genomic_DNA"/>
</dbReference>
<evidence type="ECO:0000313" key="7">
    <source>
        <dbReference type="EMBL" id="CAB4610949.1"/>
    </source>
</evidence>
<sequence length="309" mass="34671">MIAILADRFTSELINPWRFQAHPEVWLLVAAVLGAYIYAVHVIGPVVVKAGPVITIKQRNAFIAAILMLWLASDWPVHDIAEEYLYSVHMFQHMVLSYFMPPLVLLAIPKWLFESVFGHGRARRVISFLAKPVIAGVAFNLIVMITHIPDVVNRSVSNAPMHYGLHVALVLTALLVWMPICGPDQRLHLQSGGKMIYLFLMSVVPTVPAGWLTFAEGVVYKHYDIAVRVWGVSVTTDQQVAGAMMKIGGSFFLWAIIVFIFFKRFTPAFSGDRSYLTKRDIQTDSTLTFEEVQDTFGRVPPAPDPNFKS</sequence>
<feature type="transmembrane region" description="Helical" evidence="6">
    <location>
        <begin position="60"/>
        <end position="78"/>
    </location>
</feature>
<evidence type="ECO:0000256" key="1">
    <source>
        <dbReference type="ARBA" id="ARBA00004651"/>
    </source>
</evidence>
<feature type="transmembrane region" description="Helical" evidence="6">
    <location>
        <begin position="163"/>
        <end position="183"/>
    </location>
</feature>
<evidence type="ECO:0000256" key="5">
    <source>
        <dbReference type="ARBA" id="ARBA00023136"/>
    </source>
</evidence>
<evidence type="ECO:0000256" key="2">
    <source>
        <dbReference type="ARBA" id="ARBA00022475"/>
    </source>
</evidence>
<proteinExistence type="predicted"/>
<dbReference type="Pfam" id="PF09678">
    <property type="entry name" value="Caa3_CtaG"/>
    <property type="match status" value="1"/>
</dbReference>
<feature type="transmembrane region" description="Helical" evidence="6">
    <location>
        <begin position="25"/>
        <end position="48"/>
    </location>
</feature>